<reference evidence="3" key="1">
    <citation type="submission" date="2020-08" db="EMBL/GenBank/DDBJ databases">
        <title>Ramlibacter sp. GTP1 16S ribosomal RNA gene genome sequencing and assembly.</title>
        <authorList>
            <person name="Kang M."/>
        </authorList>
    </citation>
    <scope>NUCLEOTIDE SEQUENCE</scope>
    <source>
        <strain evidence="3">GTP1</strain>
    </source>
</reference>
<evidence type="ECO:0000259" key="2">
    <source>
        <dbReference type="Pfam" id="PF04773"/>
    </source>
</evidence>
<feature type="signal peptide" evidence="1">
    <location>
        <begin position="1"/>
        <end position="27"/>
    </location>
</feature>
<dbReference type="RefSeq" id="WP_187081837.1">
    <property type="nucleotide sequence ID" value="NZ_JACORU010000004.1"/>
</dbReference>
<keyword evidence="4" id="KW-1185">Reference proteome</keyword>
<accession>A0A923M7W6</accession>
<organism evidence="3 4">
    <name type="scientific">Ramlibacter albus</name>
    <dbReference type="NCBI Taxonomy" id="2079448"/>
    <lineage>
        <taxon>Bacteria</taxon>
        <taxon>Pseudomonadati</taxon>
        <taxon>Pseudomonadota</taxon>
        <taxon>Betaproteobacteria</taxon>
        <taxon>Burkholderiales</taxon>
        <taxon>Comamonadaceae</taxon>
        <taxon>Ramlibacter</taxon>
    </lineage>
</organism>
<feature type="domain" description="FecR protein" evidence="2">
    <location>
        <begin position="206"/>
        <end position="293"/>
    </location>
</feature>
<evidence type="ECO:0000313" key="3">
    <source>
        <dbReference type="EMBL" id="MBC5765361.1"/>
    </source>
</evidence>
<keyword evidence="1" id="KW-0732">Signal</keyword>
<dbReference type="AlphaFoldDB" id="A0A923M7W6"/>
<name>A0A923M7W6_9BURK</name>
<dbReference type="InterPro" id="IPR006860">
    <property type="entry name" value="FecR"/>
</dbReference>
<protein>
    <submittedName>
        <fullName evidence="3">FecR domain-containing protein</fullName>
    </submittedName>
</protein>
<dbReference type="Gene3D" id="2.60.120.1440">
    <property type="match status" value="2"/>
</dbReference>
<comment type="caution">
    <text evidence="3">The sequence shown here is derived from an EMBL/GenBank/DDBJ whole genome shotgun (WGS) entry which is preliminary data.</text>
</comment>
<dbReference type="EMBL" id="JACORU010000004">
    <property type="protein sequence ID" value="MBC5765361.1"/>
    <property type="molecule type" value="Genomic_DNA"/>
</dbReference>
<feature type="chain" id="PRO_5037725606" evidence="1">
    <location>
        <begin position="28"/>
        <end position="462"/>
    </location>
</feature>
<dbReference type="PANTHER" id="PTHR38731">
    <property type="entry name" value="LIPL45-RELATED LIPOPROTEIN-RELATED"/>
    <property type="match status" value="1"/>
</dbReference>
<evidence type="ECO:0000256" key="1">
    <source>
        <dbReference type="SAM" id="SignalP"/>
    </source>
</evidence>
<sequence>MRAPLTRTPRFAALLVGLGLFTAAAHAQVVGEVEFSRGVGFAQTGGQTPRTLGKGLALSEGDRLTTSEGASAIIKLQDGTRMTVRPNSEMVISQYQFKENAPDNSMLMQLVRGGFRAVTGAISKNAPNAARVQTNTATIGIRGTDFDARLCTRDCGRESAAVSEAARPNAVLASAKVIQSGGDVNAVDAQNQRRRLVDGGSVYPGDVIETGPGARAVLAFRDDSRMTLGANTRFRIDNFVYDEQNAGEGRMLASILRGSVRALTGLIAKANQRNVGFSTATATIGVRGTGFDVSCTGVCAGEPPTAGQTGSGLTLFTWLGSIAVTPQGQTALQVLQAGQGIFISPQGIRPVTTQPPAEGTRPDQVNVPPKLFAKASTGADTQEGLFVFVRDGHIEVQTQNTGEVLHLGKGEAGFANPQGETQRPATIPKFITNDQTPQPTTKNPLLQSVLADAGIKPSNQCK</sequence>
<evidence type="ECO:0000313" key="4">
    <source>
        <dbReference type="Proteomes" id="UP000596827"/>
    </source>
</evidence>
<dbReference type="Pfam" id="PF04773">
    <property type="entry name" value="FecR"/>
    <property type="match status" value="2"/>
</dbReference>
<gene>
    <name evidence="3" type="ORF">H8R02_12915</name>
</gene>
<proteinExistence type="predicted"/>
<feature type="domain" description="FecR protein" evidence="2">
    <location>
        <begin position="62"/>
        <end position="149"/>
    </location>
</feature>
<dbReference type="Proteomes" id="UP000596827">
    <property type="component" value="Unassembled WGS sequence"/>
</dbReference>